<feature type="chain" id="PRO_5046777530" description="SGNH hydrolase-type esterase domain-containing protein" evidence="2">
    <location>
        <begin position="20"/>
        <end position="438"/>
    </location>
</feature>
<proteinExistence type="predicted"/>
<dbReference type="PANTHER" id="PTHR43784">
    <property type="entry name" value="GDSL-LIKE LIPASE/ACYLHYDROLASE, PUTATIVE (AFU_ORTHOLOGUE AFUA_2G00820)-RELATED"/>
    <property type="match status" value="1"/>
</dbReference>
<feature type="domain" description="SGNH hydrolase-type esterase" evidence="3">
    <location>
        <begin position="204"/>
        <end position="403"/>
    </location>
</feature>
<dbReference type="SUPFAM" id="SSF52266">
    <property type="entry name" value="SGNH hydrolase"/>
    <property type="match status" value="1"/>
</dbReference>
<dbReference type="RefSeq" id="WP_204637616.1">
    <property type="nucleotide sequence ID" value="NZ_JADIKC010000009.1"/>
</dbReference>
<dbReference type="Proteomes" id="UP001430065">
    <property type="component" value="Unassembled WGS sequence"/>
</dbReference>
<comment type="caution">
    <text evidence="4">The sequence shown here is derived from an EMBL/GenBank/DDBJ whole genome shotgun (WGS) entry which is preliminary data.</text>
</comment>
<dbReference type="Pfam" id="PF13472">
    <property type="entry name" value="Lipase_GDSL_2"/>
    <property type="match status" value="1"/>
</dbReference>
<evidence type="ECO:0000313" key="4">
    <source>
        <dbReference type="EMBL" id="MBM7123169.1"/>
    </source>
</evidence>
<evidence type="ECO:0000259" key="3">
    <source>
        <dbReference type="Pfam" id="PF13472"/>
    </source>
</evidence>
<feature type="signal peptide" evidence="2">
    <location>
        <begin position="1"/>
        <end position="19"/>
    </location>
</feature>
<gene>
    <name evidence="4" type="ORF">ISP20_18520</name>
</gene>
<feature type="compositionally biased region" description="Basic residues" evidence="1">
    <location>
        <begin position="421"/>
        <end position="431"/>
    </location>
</feature>
<dbReference type="Gene3D" id="3.40.50.1110">
    <property type="entry name" value="SGNH hydrolase"/>
    <property type="match status" value="1"/>
</dbReference>
<dbReference type="PANTHER" id="PTHR43784:SF2">
    <property type="entry name" value="GDSL-LIKE LIPASE_ACYLHYDROLASE, PUTATIVE (AFU_ORTHOLOGUE AFUA_2G00820)-RELATED"/>
    <property type="match status" value="1"/>
</dbReference>
<dbReference type="EMBL" id="JADIKC010000009">
    <property type="protein sequence ID" value="MBM7123169.1"/>
    <property type="molecule type" value="Genomic_DNA"/>
</dbReference>
<keyword evidence="2" id="KW-0732">Signal</keyword>
<protein>
    <recommendedName>
        <fullName evidence="3">SGNH hydrolase-type esterase domain-containing protein</fullName>
    </recommendedName>
</protein>
<feature type="region of interest" description="Disordered" evidence="1">
    <location>
        <begin position="152"/>
        <end position="171"/>
    </location>
</feature>
<evidence type="ECO:0000256" key="2">
    <source>
        <dbReference type="SAM" id="SignalP"/>
    </source>
</evidence>
<sequence length="438" mass="45906">MFALALVVASALAAPAAMGAEGTWTTAWGVAPLRNPIEPNIQLPQPPKNLPIAGQTVREMLTVGVGGGHVRLHLDNRYGATPVDIGAITVARAAAHGESIEVSTLMHLTVQGKRAFTLPAKSAIDTDALPFELHAGQRLAVSLYVPGRAEPASWHTDSRMRQSLSGAGDHTGDVSFTDATTAPGYDWLTRVDVMTATPTPVLVALGDSITNGFRASVGNSYPEQLAARLANAGCVTPVINMGIDGNPVAGALGNFGQGEPMLERLSPDVLSVSGARFLLLLGGINDIGEPTMAAHAAGLAQPDANAMATPVIAALQRIAERAKQHGLTVYGATLPPFGGTENAFTPQGEVARQTINAWVRQATVYQGVADFDAALRDPAQPTRMQTRFDSGDHIHPNDEGYRAMAQAVPLAWLGCQAGHASRSRKQHRISKRTGTAGE</sequence>
<accession>A0ABS2JX37</accession>
<feature type="region of interest" description="Disordered" evidence="1">
    <location>
        <begin position="419"/>
        <end position="438"/>
    </location>
</feature>
<keyword evidence="5" id="KW-1185">Reference proteome</keyword>
<name>A0ABS2JX37_9GAMM</name>
<dbReference type="InterPro" id="IPR053140">
    <property type="entry name" value="GDSL_Rv0518-like"/>
</dbReference>
<dbReference type="InterPro" id="IPR013830">
    <property type="entry name" value="SGNH_hydro"/>
</dbReference>
<reference evidence="4 5" key="1">
    <citation type="submission" date="2020-10" db="EMBL/GenBank/DDBJ databases">
        <title>Phylogeny of dyella-like bacteria.</title>
        <authorList>
            <person name="Fu J."/>
        </authorList>
    </citation>
    <scope>NUCLEOTIDE SEQUENCE [LARGE SCALE GENOMIC DNA]</scope>
    <source>
        <strain evidence="4 5">THG-B117</strain>
    </source>
</reference>
<evidence type="ECO:0000256" key="1">
    <source>
        <dbReference type="SAM" id="MobiDB-lite"/>
    </source>
</evidence>
<evidence type="ECO:0000313" key="5">
    <source>
        <dbReference type="Proteomes" id="UP001430065"/>
    </source>
</evidence>
<organism evidence="4 5">
    <name type="scientific">Dyella kyungheensis</name>
    <dbReference type="NCBI Taxonomy" id="1242174"/>
    <lineage>
        <taxon>Bacteria</taxon>
        <taxon>Pseudomonadati</taxon>
        <taxon>Pseudomonadota</taxon>
        <taxon>Gammaproteobacteria</taxon>
        <taxon>Lysobacterales</taxon>
        <taxon>Rhodanobacteraceae</taxon>
        <taxon>Dyella</taxon>
    </lineage>
</organism>
<dbReference type="InterPro" id="IPR036514">
    <property type="entry name" value="SGNH_hydro_sf"/>
</dbReference>